<dbReference type="GO" id="GO:0003676">
    <property type="term" value="F:nucleic acid binding"/>
    <property type="evidence" value="ECO:0007669"/>
    <property type="project" value="InterPro"/>
</dbReference>
<dbReference type="GO" id="GO:0005737">
    <property type="term" value="C:cytoplasm"/>
    <property type="evidence" value="ECO:0007669"/>
    <property type="project" value="TreeGrafter"/>
</dbReference>
<dbReference type="SUPFAM" id="SSF52540">
    <property type="entry name" value="P-loop containing nucleoside triphosphate hydrolases"/>
    <property type="match status" value="1"/>
</dbReference>
<keyword evidence="2" id="KW-0067">ATP-binding</keyword>
<accession>A0A0F5IP74</accession>
<evidence type="ECO:0000256" key="1">
    <source>
        <dbReference type="ARBA" id="ARBA00022741"/>
    </source>
</evidence>
<evidence type="ECO:0000313" key="5">
    <source>
        <dbReference type="EMBL" id="KKB47336.1"/>
    </source>
</evidence>
<dbReference type="SMART" id="SM00487">
    <property type="entry name" value="DEXDc"/>
    <property type="match status" value="1"/>
</dbReference>
<dbReference type="Pfam" id="PF00270">
    <property type="entry name" value="DEAD"/>
    <property type="match status" value="1"/>
</dbReference>
<dbReference type="EMBL" id="AQHV01000026">
    <property type="protein sequence ID" value="KKB47336.1"/>
    <property type="molecule type" value="Genomic_DNA"/>
</dbReference>
<sequence length="1422" mass="163260">MYSDIISKYNPLTIDAVIDTAKSLVPSEYQQYPYPWLHPEVNHGVSLLRTEDGLNCYIAAYGESHKRKVFRAIEDLPFAELRESIEVVDWGCGQGLASLCFIEKMRERNLIQNIKKITLIEPSTAAINRAKLNVSLATPEVKITTRHLGLPPTIPLDFDCISDIEYEKPITIHLFSNILDIETIDLKKLAELITSTGHKHYVLCIGPANRREDRINAFCRYFQLPSSAYFSSYRNTEFFTRTDYNKYTFGCFIRGFKYRVDQGEQILIPYRFYAPKQYFAAYRSDMSILDVAPLETAFEVLAPFDIGASVYDDVNPILAVLNNIVERGLPTKASPWLENLLSDVLNAGVKDDEESQYGGIRYIPNNGMSSESAQLVKDVPLAVARIEKTILEALLTNHLSLDKDIWNVLVKEADVPCAAIALHELSEMLNHLASASQDFSEMKFPEVNLSVINSKYSTSRLHLEANVYADSCKQLTDQTFDIVIDFSLNEKSNPREVEFSQFKAENSCYFNVRASENIYSERYIYTTDRIVYKPLTKLNQQGTHDNIEENVAHLRYFIQLLFRKENFREGQLPIISRALQLKSVIGLLPTGGGKSLTYQIATLLQPGVTLVIDPLMSLMKDQYDGLLKNGIDYCTFINSTVQNKAERENIMKESRLLFVFLSPERLAIFKFRESLRAMADNHVYFSYGVIDEVHCVSEWGHDFRFTYLHLGRNLYQYVLPKQSDDEERNHVTLMGLTATASFDVLADVERELSGNNAFPLDPEATIRYENTNRLELQYRIVKVDDETAHDKWGVYSVKNMACPEVVKDVFYSSLQELQLPQNIERIKQRFIERENIEPTSKLAQDLLSRDLYVEVNREWYTNPHDSSSAIIFCPHRQGTLGVHNGSRIGIAGQLKAVLNINDVSEFVGGDNPASQDEFIQNRTNIMVATKAFGMGIDKPHVRFTLNVNHSGSLEAFVQEAGRAGRDRKMALAVVLYSDRVFNEQDEFTRLMAPVPVDFGVHKFFYDGNFLGEMTEWTVMDYLMNHQVAITEDTDALSRQNKTVSGFISKLIQAKDGEAVISYISYRYPSKDSETLDEYLRQANLRPITQQPRSPKENTQQLRSLNQEQYQAALMKAIYRMCCIGLIEDFTQDYINQEFRIVTRKKSDGAYYEGLKQFFMRYYNERRADAQIAYCKRYKGTEIANCLFFLTQFIYKKIATKRKQAIEDIEQFCKEATSDGTDWLAMNEELKDTLYYYFNSKYARHEYKDDAGRSYSLVDDTQSGKEWFFTGSIANLDASNGKDFDQSILLKYMRIVNSEGVSSPKDNVKHLRGAIRLIRRGILSPNPVLSLLNVFCLLFLKADESSVALKDEIETSFIEGYVELRKNLSQYDIQKYIGRYMDILKEYNVTDDKHLEYLGLLIMMCEAVEHAEWAHKFTQNFTA</sequence>
<dbReference type="Gene3D" id="3.40.50.300">
    <property type="entry name" value="P-loop containing nucleotide triphosphate hydrolases"/>
    <property type="match status" value="2"/>
</dbReference>
<dbReference type="InterPro" id="IPR001650">
    <property type="entry name" value="Helicase_C-like"/>
</dbReference>
<dbReference type="GO" id="GO:0005694">
    <property type="term" value="C:chromosome"/>
    <property type="evidence" value="ECO:0007669"/>
    <property type="project" value="TreeGrafter"/>
</dbReference>
<dbReference type="HOGENOM" id="CLU_003814_1_0_10"/>
<dbReference type="STRING" id="927665.HMPREF1535_04746"/>
<dbReference type="RefSeq" id="WP_046147755.1">
    <property type="nucleotide sequence ID" value="NZ_KQ033914.1"/>
</dbReference>
<dbReference type="SUPFAM" id="SSF53335">
    <property type="entry name" value="S-adenosyl-L-methionine-dependent methyltransferases"/>
    <property type="match status" value="1"/>
</dbReference>
<feature type="domain" description="Helicase C-terminal" evidence="4">
    <location>
        <begin position="847"/>
        <end position="1022"/>
    </location>
</feature>
<dbReference type="InterPro" id="IPR029063">
    <property type="entry name" value="SAM-dependent_MTases_sf"/>
</dbReference>
<dbReference type="CDD" id="cd17920">
    <property type="entry name" value="DEXHc_RecQ"/>
    <property type="match status" value="1"/>
</dbReference>
<gene>
    <name evidence="5" type="ORF">HMPREF1535_04746</name>
</gene>
<keyword evidence="1" id="KW-0547">Nucleotide-binding</keyword>
<evidence type="ECO:0000259" key="3">
    <source>
        <dbReference type="PROSITE" id="PS51192"/>
    </source>
</evidence>
<dbReference type="PROSITE" id="PS51194">
    <property type="entry name" value="HELICASE_CTER"/>
    <property type="match status" value="1"/>
</dbReference>
<dbReference type="SMART" id="SM00490">
    <property type="entry name" value="HELICc"/>
    <property type="match status" value="1"/>
</dbReference>
<dbReference type="InterPro" id="IPR011545">
    <property type="entry name" value="DEAD/DEAH_box_helicase_dom"/>
</dbReference>
<dbReference type="PROSITE" id="PS51192">
    <property type="entry name" value="HELICASE_ATP_BIND_1"/>
    <property type="match status" value="1"/>
</dbReference>
<comment type="caution">
    <text evidence="5">The sequence shown here is derived from an EMBL/GenBank/DDBJ whole genome shotgun (WGS) entry which is preliminary data.</text>
</comment>
<reference evidence="5 6" key="1">
    <citation type="submission" date="2013-04" db="EMBL/GenBank/DDBJ databases">
        <title>The Genome Sequence of Parabacteroides goldsteinii DSM 19448.</title>
        <authorList>
            <consortium name="The Broad Institute Genomics Platform"/>
            <person name="Earl A."/>
            <person name="Ward D."/>
            <person name="Feldgarden M."/>
            <person name="Gevers D."/>
            <person name="Martens E."/>
            <person name="Sakamoto M."/>
            <person name="Benno Y."/>
            <person name="Song Y."/>
            <person name="Liu C."/>
            <person name="Lee J."/>
            <person name="Bolanos M."/>
            <person name="Vaisanen M.L."/>
            <person name="Finegold S.M."/>
            <person name="Walker B."/>
            <person name="Young S."/>
            <person name="Zeng Q."/>
            <person name="Gargeya S."/>
            <person name="Fitzgerald M."/>
            <person name="Haas B."/>
            <person name="Abouelleil A."/>
            <person name="Allen A.W."/>
            <person name="Alvarado L."/>
            <person name="Arachchi H.M."/>
            <person name="Berlin A.M."/>
            <person name="Chapman S.B."/>
            <person name="Gainer-Dewar J."/>
            <person name="Goldberg J."/>
            <person name="Griggs A."/>
            <person name="Gujja S."/>
            <person name="Hansen M."/>
            <person name="Howarth C."/>
            <person name="Imamovic A."/>
            <person name="Ireland A."/>
            <person name="Larimer J."/>
            <person name="McCowan C."/>
            <person name="Murphy C."/>
            <person name="Pearson M."/>
            <person name="Poon T.W."/>
            <person name="Priest M."/>
            <person name="Roberts A."/>
            <person name="Saif S."/>
            <person name="Shea T."/>
            <person name="Sisk P."/>
            <person name="Sykes S."/>
            <person name="Wortman J."/>
            <person name="Nusbaum C."/>
            <person name="Birren B."/>
        </authorList>
    </citation>
    <scope>NUCLEOTIDE SEQUENCE [LARGE SCALE GENOMIC DNA]</scope>
    <source>
        <strain evidence="5 6">DSM 19448</strain>
    </source>
</reference>
<dbReference type="InterPro" id="IPR027417">
    <property type="entry name" value="P-loop_NTPase"/>
</dbReference>
<dbReference type="GO" id="GO:0000724">
    <property type="term" value="P:double-strand break repair via homologous recombination"/>
    <property type="evidence" value="ECO:0007669"/>
    <property type="project" value="TreeGrafter"/>
</dbReference>
<protein>
    <recommendedName>
        <fullName evidence="7">RecQ family ATP-dependent DNA helicase</fullName>
    </recommendedName>
</protein>
<dbReference type="PANTHER" id="PTHR13710">
    <property type="entry name" value="DNA HELICASE RECQ FAMILY MEMBER"/>
    <property type="match status" value="1"/>
</dbReference>
<dbReference type="GO" id="GO:0005524">
    <property type="term" value="F:ATP binding"/>
    <property type="evidence" value="ECO:0007669"/>
    <property type="project" value="UniProtKB-KW"/>
</dbReference>
<proteinExistence type="predicted"/>
<organism evidence="5 6">
    <name type="scientific">Parabacteroides goldsteinii DSM 19448 = WAL 12034</name>
    <dbReference type="NCBI Taxonomy" id="927665"/>
    <lineage>
        <taxon>Bacteria</taxon>
        <taxon>Pseudomonadati</taxon>
        <taxon>Bacteroidota</taxon>
        <taxon>Bacteroidia</taxon>
        <taxon>Bacteroidales</taxon>
        <taxon>Tannerellaceae</taxon>
        <taxon>Parabacteroides</taxon>
    </lineage>
</organism>
<feature type="domain" description="Helicase ATP-binding" evidence="3">
    <location>
        <begin position="575"/>
        <end position="758"/>
    </location>
</feature>
<evidence type="ECO:0000259" key="4">
    <source>
        <dbReference type="PROSITE" id="PS51194"/>
    </source>
</evidence>
<dbReference type="PANTHER" id="PTHR13710:SF108">
    <property type="entry name" value="ATP-DEPENDENT DNA HELICASE Q4"/>
    <property type="match status" value="1"/>
</dbReference>
<dbReference type="Pfam" id="PF00271">
    <property type="entry name" value="Helicase_C"/>
    <property type="match status" value="1"/>
</dbReference>
<dbReference type="Proteomes" id="UP000033047">
    <property type="component" value="Unassembled WGS sequence"/>
</dbReference>
<dbReference type="GO" id="GO:0043138">
    <property type="term" value="F:3'-5' DNA helicase activity"/>
    <property type="evidence" value="ECO:0007669"/>
    <property type="project" value="TreeGrafter"/>
</dbReference>
<evidence type="ECO:0008006" key="7">
    <source>
        <dbReference type="Google" id="ProtNLM"/>
    </source>
</evidence>
<dbReference type="InterPro" id="IPR014001">
    <property type="entry name" value="Helicase_ATP-bd"/>
</dbReference>
<dbReference type="GO" id="GO:0009378">
    <property type="term" value="F:four-way junction helicase activity"/>
    <property type="evidence" value="ECO:0007669"/>
    <property type="project" value="TreeGrafter"/>
</dbReference>
<dbReference type="PATRIC" id="fig|927665.4.peg.4867"/>
<evidence type="ECO:0000313" key="6">
    <source>
        <dbReference type="Proteomes" id="UP000033047"/>
    </source>
</evidence>
<name>A0A0F5IP74_9BACT</name>
<evidence type="ECO:0000256" key="2">
    <source>
        <dbReference type="ARBA" id="ARBA00022840"/>
    </source>
</evidence>